<evidence type="ECO:0000313" key="3">
    <source>
        <dbReference type="Proteomes" id="UP000012015"/>
    </source>
</evidence>
<evidence type="ECO:0000313" key="2">
    <source>
        <dbReference type="EMBL" id="EMQ96633.1"/>
    </source>
</evidence>
<dbReference type="InterPro" id="IPR047808">
    <property type="entry name" value="CueP-like"/>
</dbReference>
<dbReference type="PATRIC" id="fig|1276920.7.peg.4049"/>
<feature type="signal peptide" evidence="1">
    <location>
        <begin position="1"/>
        <end position="24"/>
    </location>
</feature>
<feature type="chain" id="PRO_5039272264" description="Lipoprotein" evidence="1">
    <location>
        <begin position="25"/>
        <end position="212"/>
    </location>
</feature>
<dbReference type="PROSITE" id="PS51257">
    <property type="entry name" value="PROKAR_LIPOPROTEIN"/>
    <property type="match status" value="1"/>
</dbReference>
<dbReference type="Gene3D" id="2.60.40.3700">
    <property type="match status" value="1"/>
</dbReference>
<keyword evidence="1" id="KW-0732">Signal</keyword>
<dbReference type="NCBIfam" id="NF038094">
    <property type="entry name" value="CueP_fam"/>
    <property type="match status" value="1"/>
</dbReference>
<gene>
    <name evidence="2" type="ORF">ADIAG_04057</name>
</gene>
<evidence type="ECO:0000256" key="1">
    <source>
        <dbReference type="SAM" id="SignalP"/>
    </source>
</evidence>
<dbReference type="Pfam" id="PF21172">
    <property type="entry name" value="CueP"/>
    <property type="match status" value="1"/>
</dbReference>
<comment type="caution">
    <text evidence="2">The sequence shown here is derived from an EMBL/GenBank/DDBJ whole genome shotgun (WGS) entry which is preliminary data.</text>
</comment>
<accession>M7NDP5</accession>
<sequence length="212" mass="21948">MTSLSRRSIIAGGLGLLGSTALVACSPQTSSTLPAAPKSSGTVPTDGAAKALGPQARKLFAAHGIQADTAEDAITALDQMAKQRPLPLTGSVGYDQVLFSDDTNQVNVPLTGGQFYLSMAPYRTQTHECYYHSLGGCQGELTGTPVHVTVTTDSGQSLVDEDAVTYTNGFIGFWIPRDHTGTVTVTTPGETATSTFNSGPDGPTCLTGLHLS</sequence>
<dbReference type="Proteomes" id="UP000012015">
    <property type="component" value="Unassembled WGS sequence"/>
</dbReference>
<proteinExistence type="predicted"/>
<evidence type="ECO:0008006" key="4">
    <source>
        <dbReference type="Google" id="ProtNLM"/>
    </source>
</evidence>
<dbReference type="AlphaFoldDB" id="M7NDP5"/>
<keyword evidence="3" id="KW-1185">Reference proteome</keyword>
<dbReference type="RefSeq" id="WP_007273205.1">
    <property type="nucleotide sequence ID" value="NZ_AOCK01000016.1"/>
</dbReference>
<organism evidence="2 3">
    <name type="scientific">Paeniglutamicibacter gangotriensis Lz1y</name>
    <dbReference type="NCBI Taxonomy" id="1276920"/>
    <lineage>
        <taxon>Bacteria</taxon>
        <taxon>Bacillati</taxon>
        <taxon>Actinomycetota</taxon>
        <taxon>Actinomycetes</taxon>
        <taxon>Micrococcales</taxon>
        <taxon>Micrococcaceae</taxon>
        <taxon>Paeniglutamicibacter</taxon>
    </lineage>
</organism>
<reference evidence="2 3" key="1">
    <citation type="journal article" date="2013" name="Genome Announc.">
        <title>Draft Genome Sequence of Arthrobacter gangotriensis Strain Lz1yT, Isolated from a Penguin Rookery Soil Sample Collected in Antarctica, near the Indian Station Dakshin Gangotri.</title>
        <authorList>
            <person name="Shivaji S."/>
            <person name="Ara S."/>
            <person name="Bandi S."/>
            <person name="Singh A."/>
            <person name="Kumar Pinnaka A."/>
        </authorList>
    </citation>
    <scope>NUCLEOTIDE SEQUENCE [LARGE SCALE GENOMIC DNA]</scope>
    <source>
        <strain evidence="2 3">Lz1y</strain>
    </source>
</reference>
<dbReference type="EMBL" id="AOCK01000016">
    <property type="protein sequence ID" value="EMQ96633.1"/>
    <property type="molecule type" value="Genomic_DNA"/>
</dbReference>
<name>M7NDP5_9MICC</name>
<dbReference type="eggNOG" id="ENOG502ZBTG">
    <property type="taxonomic scope" value="Bacteria"/>
</dbReference>
<protein>
    <recommendedName>
        <fullName evidence="4">Lipoprotein</fullName>
    </recommendedName>
</protein>